<gene>
    <name evidence="6" type="ORF">RB614_37055</name>
</gene>
<dbReference type="InterPro" id="IPR017871">
    <property type="entry name" value="ABC_transporter-like_CS"/>
</dbReference>
<comment type="similarity">
    <text evidence="1">Belongs to the ABC transporter superfamily.</text>
</comment>
<dbReference type="InterPro" id="IPR003439">
    <property type="entry name" value="ABC_transporter-like_ATP-bd"/>
</dbReference>
<organism evidence="6 7">
    <name type="scientific">Phytohabitans maris</name>
    <dbReference type="NCBI Taxonomy" id="3071409"/>
    <lineage>
        <taxon>Bacteria</taxon>
        <taxon>Bacillati</taxon>
        <taxon>Actinomycetota</taxon>
        <taxon>Actinomycetes</taxon>
        <taxon>Micromonosporales</taxon>
        <taxon>Micromonosporaceae</taxon>
    </lineage>
</organism>
<dbReference type="SMART" id="SM00382">
    <property type="entry name" value="AAA"/>
    <property type="match status" value="1"/>
</dbReference>
<keyword evidence="7" id="KW-1185">Reference proteome</keyword>
<dbReference type="Pfam" id="PF08352">
    <property type="entry name" value="oligo_HPY"/>
    <property type="match status" value="1"/>
</dbReference>
<evidence type="ECO:0000313" key="7">
    <source>
        <dbReference type="Proteomes" id="UP001230908"/>
    </source>
</evidence>
<name>A0ABU0ZUW5_9ACTN</name>
<dbReference type="Gene3D" id="3.40.50.300">
    <property type="entry name" value="P-loop containing nucleotide triphosphate hydrolases"/>
    <property type="match status" value="1"/>
</dbReference>
<evidence type="ECO:0000313" key="6">
    <source>
        <dbReference type="EMBL" id="MDQ7910119.1"/>
    </source>
</evidence>
<dbReference type="Proteomes" id="UP001230908">
    <property type="component" value="Unassembled WGS sequence"/>
</dbReference>
<accession>A0ABU0ZUW5</accession>
<evidence type="ECO:0000256" key="4">
    <source>
        <dbReference type="ARBA" id="ARBA00022840"/>
    </source>
</evidence>
<dbReference type="CDD" id="cd03257">
    <property type="entry name" value="ABC_NikE_OppD_transporters"/>
    <property type="match status" value="1"/>
</dbReference>
<keyword evidence="4 6" id="KW-0067">ATP-binding</keyword>
<dbReference type="Pfam" id="PF00005">
    <property type="entry name" value="ABC_tran"/>
    <property type="match status" value="1"/>
</dbReference>
<dbReference type="EMBL" id="JAVHUY010000051">
    <property type="protein sequence ID" value="MDQ7910119.1"/>
    <property type="molecule type" value="Genomic_DNA"/>
</dbReference>
<evidence type="ECO:0000256" key="3">
    <source>
        <dbReference type="ARBA" id="ARBA00022741"/>
    </source>
</evidence>
<protein>
    <submittedName>
        <fullName evidence="6">ABC transporter ATP-binding protein</fullName>
    </submittedName>
</protein>
<dbReference type="RefSeq" id="WP_308717371.1">
    <property type="nucleotide sequence ID" value="NZ_JAVHUY010000051.1"/>
</dbReference>
<proteinExistence type="inferred from homology"/>
<dbReference type="SUPFAM" id="SSF52540">
    <property type="entry name" value="P-loop containing nucleoside triphosphate hydrolases"/>
    <property type="match status" value="1"/>
</dbReference>
<dbReference type="InterPro" id="IPR050319">
    <property type="entry name" value="ABC_transp_ATP-bind"/>
</dbReference>
<comment type="caution">
    <text evidence="6">The sequence shown here is derived from an EMBL/GenBank/DDBJ whole genome shotgun (WGS) entry which is preliminary data.</text>
</comment>
<sequence length="325" mass="35282">MSQRLRVEGLSKTFHGRGSWRTGRTAAVHAVDDVSLTIEPGQTLALVGESGCGKSTLVRTIAGIYQASAGHIFVGDTDISQRRALRRHRRAVQLVPQNPLSSLNRSRSIRHALTQPLRVHRIGADTAEQERRAATLLERVGLSADYLPRLPVGMSVGELQRVVVARALAIEPSVLLLDEPTSSVDLTTKARIMNLLLDVQRSFDLTCMIITHEIDIARHLSHRMAVMYLGRIVEYGPTEEVFNRPRHPYTRMLVASASASGPLVNADAAPVPVGEVPRAASQVDGCAFRPRCPHTADVCGSVPLLRPAGTSQAACHRLDEIGADS</sequence>
<reference evidence="6 7" key="1">
    <citation type="submission" date="2023-08" db="EMBL/GenBank/DDBJ databases">
        <title>Phytohabitans sansha sp. nov., isolated from marine sediment.</title>
        <authorList>
            <person name="Zhao Y."/>
            <person name="Yi K."/>
        </authorList>
    </citation>
    <scope>NUCLEOTIDE SEQUENCE [LARGE SCALE GENOMIC DNA]</scope>
    <source>
        <strain evidence="6 7">ZYX-F-186</strain>
    </source>
</reference>
<keyword evidence="3" id="KW-0547">Nucleotide-binding</keyword>
<dbReference type="InterPro" id="IPR027417">
    <property type="entry name" value="P-loop_NTPase"/>
</dbReference>
<dbReference type="GO" id="GO:0005524">
    <property type="term" value="F:ATP binding"/>
    <property type="evidence" value="ECO:0007669"/>
    <property type="project" value="UniProtKB-KW"/>
</dbReference>
<dbReference type="PANTHER" id="PTHR43776:SF7">
    <property type="entry name" value="D,D-DIPEPTIDE TRANSPORT ATP-BINDING PROTEIN DDPF-RELATED"/>
    <property type="match status" value="1"/>
</dbReference>
<dbReference type="NCBIfam" id="TIGR01727">
    <property type="entry name" value="oligo_HPY"/>
    <property type="match status" value="1"/>
</dbReference>
<dbReference type="InterPro" id="IPR003593">
    <property type="entry name" value="AAA+_ATPase"/>
</dbReference>
<dbReference type="PROSITE" id="PS00211">
    <property type="entry name" value="ABC_TRANSPORTER_1"/>
    <property type="match status" value="1"/>
</dbReference>
<evidence type="ECO:0000259" key="5">
    <source>
        <dbReference type="PROSITE" id="PS50893"/>
    </source>
</evidence>
<feature type="domain" description="ABC transporter" evidence="5">
    <location>
        <begin position="5"/>
        <end position="254"/>
    </location>
</feature>
<evidence type="ECO:0000256" key="1">
    <source>
        <dbReference type="ARBA" id="ARBA00005417"/>
    </source>
</evidence>
<keyword evidence="2" id="KW-0813">Transport</keyword>
<evidence type="ECO:0000256" key="2">
    <source>
        <dbReference type="ARBA" id="ARBA00022448"/>
    </source>
</evidence>
<dbReference type="PANTHER" id="PTHR43776">
    <property type="entry name" value="TRANSPORT ATP-BINDING PROTEIN"/>
    <property type="match status" value="1"/>
</dbReference>
<dbReference type="InterPro" id="IPR013563">
    <property type="entry name" value="Oligopep_ABC_C"/>
</dbReference>
<dbReference type="PROSITE" id="PS50893">
    <property type="entry name" value="ABC_TRANSPORTER_2"/>
    <property type="match status" value="1"/>
</dbReference>